<dbReference type="Proteomes" id="UP000006461">
    <property type="component" value="Chromosome"/>
</dbReference>
<accession>I4EWN7</accession>
<dbReference type="EMBL" id="FO203431">
    <property type="protein sequence ID" value="CCH87800.1"/>
    <property type="molecule type" value="Genomic_DNA"/>
</dbReference>
<dbReference type="Gene3D" id="1.10.10.1320">
    <property type="entry name" value="Anti-sigma factor, zinc-finger domain"/>
    <property type="match status" value="1"/>
</dbReference>
<keyword evidence="3" id="KW-1133">Transmembrane helix</keyword>
<organism evidence="4 5">
    <name type="scientific">Modestobacter italicus (strain DSM 44449 / CECT 9708 / BC 501)</name>
    <dbReference type="NCBI Taxonomy" id="2732864"/>
    <lineage>
        <taxon>Bacteria</taxon>
        <taxon>Bacillati</taxon>
        <taxon>Actinomycetota</taxon>
        <taxon>Actinomycetes</taxon>
        <taxon>Geodermatophilales</taxon>
        <taxon>Geodermatophilaceae</taxon>
        <taxon>Modestobacter</taxon>
    </lineage>
</organism>
<dbReference type="InterPro" id="IPR041916">
    <property type="entry name" value="Anti_sigma_zinc_sf"/>
</dbReference>
<evidence type="ECO:0000256" key="3">
    <source>
        <dbReference type="SAM" id="Phobius"/>
    </source>
</evidence>
<dbReference type="OMA" id="DPTYEMA"/>
<dbReference type="KEGG" id="mmar:MODMU_2368"/>
<proteinExistence type="predicted"/>
<dbReference type="AlphaFoldDB" id="I4EWN7"/>
<feature type="transmembrane region" description="Helical" evidence="3">
    <location>
        <begin position="121"/>
        <end position="140"/>
    </location>
</feature>
<keyword evidence="3" id="KW-0472">Membrane</keyword>
<gene>
    <name evidence="4" type="ordered locus">MODMU_2368</name>
</gene>
<feature type="transmembrane region" description="Helical" evidence="3">
    <location>
        <begin position="95"/>
        <end position="115"/>
    </location>
</feature>
<evidence type="ECO:0000256" key="1">
    <source>
        <dbReference type="ARBA" id="ARBA00023015"/>
    </source>
</evidence>
<reference evidence="4 5" key="1">
    <citation type="journal article" date="2012" name="J. Bacteriol.">
        <title>Genome Sequence of Radiation-Resistant Modestobacter marinus Strain BC501, a Representative Actinobacterium That Thrives on Calcareous Stone Surfaces.</title>
        <authorList>
            <person name="Normand P."/>
            <person name="Gury J."/>
            <person name="Pujic P."/>
            <person name="Chouaia B."/>
            <person name="Crotti E."/>
            <person name="Brusetti L."/>
            <person name="Daffonchio D."/>
            <person name="Vacherie B."/>
            <person name="Barbe V."/>
            <person name="Medigue C."/>
            <person name="Calteau A."/>
            <person name="Ghodhbane-Gtari F."/>
            <person name="Essoussi I."/>
            <person name="Nouioui I."/>
            <person name="Abbassi-Ghozzi I."/>
            <person name="Gtari M."/>
        </authorList>
    </citation>
    <scope>NUCLEOTIDE SEQUENCE [LARGE SCALE GENOMIC DNA]</scope>
    <source>
        <strain evidence="5">BC 501</strain>
    </source>
</reference>
<protein>
    <submittedName>
        <fullName evidence="4">ABC-type proline/glycine betaine permease</fullName>
    </submittedName>
</protein>
<feature type="transmembrane region" description="Helical" evidence="3">
    <location>
        <begin position="189"/>
        <end position="209"/>
    </location>
</feature>
<name>I4EWN7_MODI5</name>
<dbReference type="STRING" id="477641.MODMU_2368"/>
<sequence length="283" mass="29779">MTWHLEPVLIDHYLGGRLHEARASSVETHLMTCADCRGQVAAADRTPAQVHERSWAAVAAAVDEEPAGAVERALGRWLRPDVVRLVAAAPVMRRAWWSAGALLLVTALVAAQLGGTGYGTLLFVVTAPLVPLAGVALAYAGSDDLVGEVAVTTPYSRFRLLLLRTGAVVTATLPVIAVLAAALPVDARLATVWLAPTAALCATTLLLSARWSTRRVAAVLGLAWLSASWLTLRPPRAAPAVAELLDQSALFRPAGQLAFGLVAALALAVAVIRRASFEDRRTA</sequence>
<dbReference type="eggNOG" id="COG3806">
    <property type="taxonomic scope" value="Bacteria"/>
</dbReference>
<evidence type="ECO:0000256" key="2">
    <source>
        <dbReference type="ARBA" id="ARBA00023163"/>
    </source>
</evidence>
<feature type="transmembrane region" description="Helical" evidence="3">
    <location>
        <begin position="216"/>
        <end position="234"/>
    </location>
</feature>
<evidence type="ECO:0000313" key="4">
    <source>
        <dbReference type="EMBL" id="CCH87800.1"/>
    </source>
</evidence>
<keyword evidence="1" id="KW-0805">Transcription regulation</keyword>
<feature type="transmembrane region" description="Helical" evidence="3">
    <location>
        <begin position="254"/>
        <end position="272"/>
    </location>
</feature>
<feature type="transmembrane region" description="Helical" evidence="3">
    <location>
        <begin position="161"/>
        <end position="183"/>
    </location>
</feature>
<keyword evidence="5" id="KW-1185">Reference proteome</keyword>
<keyword evidence="3" id="KW-0812">Transmembrane</keyword>
<dbReference type="HOGENOM" id="CLU_061391_0_0_11"/>
<keyword evidence="2" id="KW-0804">Transcription</keyword>
<evidence type="ECO:0000313" key="5">
    <source>
        <dbReference type="Proteomes" id="UP000006461"/>
    </source>
</evidence>